<dbReference type="Proteomes" id="UP000324209">
    <property type="component" value="Chromosome"/>
</dbReference>
<dbReference type="InterPro" id="IPR000330">
    <property type="entry name" value="SNF2_N"/>
</dbReference>
<organism evidence="6 7">
    <name type="scientific">Oceanispirochaeta crateris</name>
    <dbReference type="NCBI Taxonomy" id="2518645"/>
    <lineage>
        <taxon>Bacteria</taxon>
        <taxon>Pseudomonadati</taxon>
        <taxon>Spirochaetota</taxon>
        <taxon>Spirochaetia</taxon>
        <taxon>Spirochaetales</taxon>
        <taxon>Spirochaetaceae</taxon>
        <taxon>Oceanispirochaeta</taxon>
    </lineage>
</organism>
<dbReference type="GO" id="GO:0008270">
    <property type="term" value="F:zinc ion binding"/>
    <property type="evidence" value="ECO:0007669"/>
    <property type="project" value="UniProtKB-KW"/>
</dbReference>
<evidence type="ECO:0000259" key="3">
    <source>
        <dbReference type="PROSITE" id="PS50966"/>
    </source>
</evidence>
<sequence>MKVLQPAFSDHFKPAVLPEARGLCRENRVYNLKEEDNRLRGFVLDGQSMPFEVQLHSRSAQIYWSCECGSSEPCVHLAAFLIKAGERSFAEGHWFHQLPRLDINIEKFKPEVSDSSQGDLFAASSQAPKDSSGKSGPTLGDQWSSLDDIPLFQGLSDEDFHISGEVPRYDVVFTLSRNDDNGILVRPALLRLREGLRSGGILRYKASRPVSPLSIHQKKLLEKMQLHKESIKEDRSDLSLPLEDCLDEVLSQKELFTSARVAITCHRADSLEVSFLFQELLHDDRPLYYPVYRFLDDKESVLHLQRERSGLILRNKRVFCLNEEAGVLAFLPEDSNTSFFVNLLLSKNQGFLPADIQGILRLTEKMKNHALVLRDDYSPISVRQADPRPILKLRSRQDKTETFFFFRYGHKDIPYQSPVSWIPPEESESAAVLVIQKRNKEKESSLVKDVISGITNHLSFEKGYYAGLVSGNEEGDLRLDLPLEEFLTYYCTMLNDRGIELQLEDRKISSTASVQFNVGNTTDWLDVDAMVKEPDTQELKSLFFDDHYQTLGLISTGDSYVRLSESDLRKLEFLRRQGMNDDGKLETSVRNFSIIDQIYEQIAERDESPADEIQEQARLIREAVGEDHAIQPSGLKATLRPYQKSGFSWLLRLHENNCHGCLADDMGLGKTLQTLCLLQHLKETQNLKTSLLVAPVVTLSNWESELEKFTPTLTHVRHAGAGRINDALRFKEFDLVIVSYHTLRNDVDLFLEFAFDYIILDEAHYIKNAGSRIFKAIRSLKSKHRLSLTGTPLENNTMELWSQFSFLNPGLLGGKKDFFNRFAQPIEKKKDSEALAILRDTVSPFLLRRKKEEVLDELPPKEIIVHYSEMTPEQAALYTRYRDFYRARVTGLIGDKGLAGSSVEIFQFLLKLRQLAIYPPMTGDDDAMSVGSCKMDALKDLLDEVLQEDHKILIFSQFLGTLEAIGDFCRDQHWDYSLITGQIKDRSEEIRRFQEDEDVKIFLLSLKAGGVGINLTAADYVVLFDPWWNPAAERQAIDRAHRMGQKRKVISYKMIARGTIEEKILRMQEQKTALMDGIIQDDQNIFGSLGEDEVIGLFE</sequence>
<dbReference type="InterPro" id="IPR014001">
    <property type="entry name" value="Helicase_ATP-bd"/>
</dbReference>
<dbReference type="InterPro" id="IPR027417">
    <property type="entry name" value="P-loop_NTPase"/>
</dbReference>
<dbReference type="Gene3D" id="3.40.50.300">
    <property type="entry name" value="P-loop containing nucleotide triphosphate hydrolases"/>
    <property type="match status" value="1"/>
</dbReference>
<proteinExistence type="predicted"/>
<keyword evidence="2" id="KW-0479">Metal-binding</keyword>
<dbReference type="PROSITE" id="PS51192">
    <property type="entry name" value="HELICASE_ATP_BIND_1"/>
    <property type="match status" value="1"/>
</dbReference>
<dbReference type="PROSITE" id="PS50966">
    <property type="entry name" value="ZF_SWIM"/>
    <property type="match status" value="1"/>
</dbReference>
<protein>
    <submittedName>
        <fullName evidence="6">DEAD/DEAH box helicase</fullName>
    </submittedName>
</protein>
<feature type="domain" description="SWIM-type" evidence="3">
    <location>
        <begin position="51"/>
        <end position="85"/>
    </location>
</feature>
<keyword evidence="6" id="KW-0347">Helicase</keyword>
<dbReference type="CDD" id="cd18012">
    <property type="entry name" value="DEXQc_arch_SWI2_SNF2"/>
    <property type="match status" value="1"/>
</dbReference>
<keyword evidence="2" id="KW-0862">Zinc</keyword>
<dbReference type="SMART" id="SM00490">
    <property type="entry name" value="HELICc"/>
    <property type="match status" value="1"/>
</dbReference>
<dbReference type="AlphaFoldDB" id="A0A5C1QJD1"/>
<dbReference type="InterPro" id="IPR049730">
    <property type="entry name" value="SNF2/RAD54-like_C"/>
</dbReference>
<dbReference type="Pfam" id="PF00176">
    <property type="entry name" value="SNF2-rel_dom"/>
    <property type="match status" value="1"/>
</dbReference>
<evidence type="ECO:0000259" key="4">
    <source>
        <dbReference type="PROSITE" id="PS51192"/>
    </source>
</evidence>
<dbReference type="PANTHER" id="PTHR10799">
    <property type="entry name" value="SNF2/RAD54 HELICASE FAMILY"/>
    <property type="match status" value="1"/>
</dbReference>
<dbReference type="Gene3D" id="3.40.50.10810">
    <property type="entry name" value="Tandem AAA-ATPase domain"/>
    <property type="match status" value="1"/>
</dbReference>
<keyword evidence="1" id="KW-0378">Hydrolase</keyword>
<keyword evidence="7" id="KW-1185">Reference proteome</keyword>
<dbReference type="InterPro" id="IPR001650">
    <property type="entry name" value="Helicase_C-like"/>
</dbReference>
<reference evidence="6 7" key="1">
    <citation type="submission" date="2019-02" db="EMBL/GenBank/DDBJ databases">
        <title>Complete Genome Sequence and Methylome Analysis of free living Spirochaetas.</title>
        <authorList>
            <person name="Fomenkov A."/>
            <person name="Dubinina G."/>
            <person name="Leshcheva N."/>
            <person name="Mikheeva N."/>
            <person name="Grabovich M."/>
            <person name="Vincze T."/>
            <person name="Roberts R.J."/>
        </authorList>
    </citation>
    <scope>NUCLEOTIDE SEQUENCE [LARGE SCALE GENOMIC DNA]</scope>
    <source>
        <strain evidence="6 7">K2</strain>
    </source>
</reference>
<dbReference type="GO" id="GO:0004386">
    <property type="term" value="F:helicase activity"/>
    <property type="evidence" value="ECO:0007669"/>
    <property type="project" value="UniProtKB-KW"/>
</dbReference>
<evidence type="ECO:0000313" key="6">
    <source>
        <dbReference type="EMBL" id="QEN06694.1"/>
    </source>
</evidence>
<dbReference type="KEGG" id="ock:EXM22_01310"/>
<dbReference type="RefSeq" id="WP_149484777.1">
    <property type="nucleotide sequence ID" value="NZ_CP036150.1"/>
</dbReference>
<feature type="domain" description="Helicase ATP-binding" evidence="4">
    <location>
        <begin position="651"/>
        <end position="810"/>
    </location>
</feature>
<evidence type="ECO:0000313" key="7">
    <source>
        <dbReference type="Proteomes" id="UP000324209"/>
    </source>
</evidence>
<dbReference type="EMBL" id="CP036150">
    <property type="protein sequence ID" value="QEN06694.1"/>
    <property type="molecule type" value="Genomic_DNA"/>
</dbReference>
<feature type="domain" description="Helicase C-terminal" evidence="5">
    <location>
        <begin position="937"/>
        <end position="1086"/>
    </location>
</feature>
<dbReference type="SMART" id="SM00487">
    <property type="entry name" value="DEXDc"/>
    <property type="match status" value="1"/>
</dbReference>
<evidence type="ECO:0000256" key="2">
    <source>
        <dbReference type="PROSITE-ProRule" id="PRU00325"/>
    </source>
</evidence>
<evidence type="ECO:0000259" key="5">
    <source>
        <dbReference type="PROSITE" id="PS51194"/>
    </source>
</evidence>
<dbReference type="InterPro" id="IPR007527">
    <property type="entry name" value="Znf_SWIM"/>
</dbReference>
<dbReference type="Pfam" id="PF00271">
    <property type="entry name" value="Helicase_C"/>
    <property type="match status" value="1"/>
</dbReference>
<accession>A0A5C1QJD1</accession>
<dbReference type="GO" id="GO:0005524">
    <property type="term" value="F:ATP binding"/>
    <property type="evidence" value="ECO:0007669"/>
    <property type="project" value="InterPro"/>
</dbReference>
<gene>
    <name evidence="6" type="ORF">EXM22_01310</name>
</gene>
<dbReference type="OrthoDB" id="9814088at2"/>
<keyword evidence="6" id="KW-0547">Nucleotide-binding</keyword>
<keyword evidence="2" id="KW-0863">Zinc-finger</keyword>
<keyword evidence="6" id="KW-0067">ATP-binding</keyword>
<dbReference type="PROSITE" id="PS51194">
    <property type="entry name" value="HELICASE_CTER"/>
    <property type="match status" value="1"/>
</dbReference>
<evidence type="ECO:0000256" key="1">
    <source>
        <dbReference type="ARBA" id="ARBA00022801"/>
    </source>
</evidence>
<dbReference type="CDD" id="cd18793">
    <property type="entry name" value="SF2_C_SNF"/>
    <property type="match status" value="1"/>
</dbReference>
<name>A0A5C1QJD1_9SPIO</name>
<dbReference type="SUPFAM" id="SSF52540">
    <property type="entry name" value="P-loop containing nucleoside triphosphate hydrolases"/>
    <property type="match status" value="2"/>
</dbReference>
<dbReference type="InterPro" id="IPR038718">
    <property type="entry name" value="SNF2-like_sf"/>
</dbReference>
<dbReference type="GO" id="GO:0016787">
    <property type="term" value="F:hydrolase activity"/>
    <property type="evidence" value="ECO:0007669"/>
    <property type="project" value="UniProtKB-KW"/>
</dbReference>